<gene>
    <name evidence="1" type="ORF">PVAP13_9KG410900</name>
</gene>
<keyword evidence="2" id="KW-1185">Reference proteome</keyword>
<evidence type="ECO:0000313" key="1">
    <source>
        <dbReference type="EMBL" id="KAG2551663.1"/>
    </source>
</evidence>
<dbReference type="Proteomes" id="UP000823388">
    <property type="component" value="Chromosome 9K"/>
</dbReference>
<accession>A0A8T0NQU2</accession>
<reference evidence="1" key="1">
    <citation type="submission" date="2020-05" db="EMBL/GenBank/DDBJ databases">
        <title>WGS assembly of Panicum virgatum.</title>
        <authorList>
            <person name="Lovell J.T."/>
            <person name="Jenkins J."/>
            <person name="Shu S."/>
            <person name="Juenger T.E."/>
            <person name="Schmutz J."/>
        </authorList>
    </citation>
    <scope>NUCLEOTIDE SEQUENCE</scope>
    <source>
        <strain evidence="1">AP13</strain>
    </source>
</reference>
<name>A0A8T0NQU2_PANVG</name>
<evidence type="ECO:0000313" key="2">
    <source>
        <dbReference type="Proteomes" id="UP000823388"/>
    </source>
</evidence>
<protein>
    <submittedName>
        <fullName evidence="1">Uncharacterized protein</fullName>
    </submittedName>
</protein>
<comment type="caution">
    <text evidence="1">The sequence shown here is derived from an EMBL/GenBank/DDBJ whole genome shotgun (WGS) entry which is preliminary data.</text>
</comment>
<dbReference type="AlphaFoldDB" id="A0A8T0NQU2"/>
<dbReference type="EMBL" id="CM029053">
    <property type="protein sequence ID" value="KAG2551663.1"/>
    <property type="molecule type" value="Genomic_DNA"/>
</dbReference>
<organism evidence="1 2">
    <name type="scientific">Panicum virgatum</name>
    <name type="common">Blackwell switchgrass</name>
    <dbReference type="NCBI Taxonomy" id="38727"/>
    <lineage>
        <taxon>Eukaryota</taxon>
        <taxon>Viridiplantae</taxon>
        <taxon>Streptophyta</taxon>
        <taxon>Embryophyta</taxon>
        <taxon>Tracheophyta</taxon>
        <taxon>Spermatophyta</taxon>
        <taxon>Magnoliopsida</taxon>
        <taxon>Liliopsida</taxon>
        <taxon>Poales</taxon>
        <taxon>Poaceae</taxon>
        <taxon>PACMAD clade</taxon>
        <taxon>Panicoideae</taxon>
        <taxon>Panicodae</taxon>
        <taxon>Paniceae</taxon>
        <taxon>Panicinae</taxon>
        <taxon>Panicum</taxon>
        <taxon>Panicum sect. Hiantes</taxon>
    </lineage>
</organism>
<sequence length="124" mass="13156">MACRQAQQRLRADLPPPPDLTAVEIAAPAGQIHLCRRPFDRSATEPRPCRAEVPAQASAMQEAISGGISPVRGRRRSVRALRVPVGRPAAAAGARSVGTLKHGNKSYSFSGDPLDLNLLLQAVS</sequence>
<proteinExistence type="predicted"/>